<dbReference type="CDD" id="cd02440">
    <property type="entry name" value="AdoMet_MTases"/>
    <property type="match status" value="1"/>
</dbReference>
<reference evidence="1" key="1">
    <citation type="journal article" date="2020" name="BMC Genomics">
        <title>Correction to: Identification and distribution of gene clusters required for synthesis of sphingolipid metabolism inhibitors in diverse species of the filamentous fungus Fusarium.</title>
        <authorList>
            <person name="Kim H.S."/>
            <person name="Lohmar J.M."/>
            <person name="Busman M."/>
            <person name="Brown D.W."/>
            <person name="Naumann T.A."/>
            <person name="Divon H.H."/>
            <person name="Lysoe E."/>
            <person name="Uhlig S."/>
            <person name="Proctor R.H."/>
        </authorList>
    </citation>
    <scope>NUCLEOTIDE SEQUENCE</scope>
    <source>
        <strain evidence="1">NRRL 20472</strain>
    </source>
</reference>
<protein>
    <recommendedName>
        <fullName evidence="3">Methyltransferase</fullName>
    </recommendedName>
</protein>
<evidence type="ECO:0000313" key="2">
    <source>
        <dbReference type="Proteomes" id="UP000622797"/>
    </source>
</evidence>
<proteinExistence type="predicted"/>
<dbReference type="EMBL" id="JABEXW010000391">
    <property type="protein sequence ID" value="KAF4964762.1"/>
    <property type="molecule type" value="Genomic_DNA"/>
</dbReference>
<dbReference type="InterPro" id="IPR029063">
    <property type="entry name" value="SAM-dependent_MTases_sf"/>
</dbReference>
<dbReference type="Pfam" id="PF13489">
    <property type="entry name" value="Methyltransf_23"/>
    <property type="match status" value="1"/>
</dbReference>
<comment type="caution">
    <text evidence="1">The sequence shown here is derived from an EMBL/GenBank/DDBJ whole genome shotgun (WGS) entry which is preliminary data.</text>
</comment>
<dbReference type="AlphaFoldDB" id="A0A8H4TVH3"/>
<keyword evidence="2" id="KW-1185">Reference proteome</keyword>
<name>A0A8H4TVH3_9HYPO</name>
<evidence type="ECO:0008006" key="3">
    <source>
        <dbReference type="Google" id="ProtNLM"/>
    </source>
</evidence>
<dbReference type="SUPFAM" id="SSF53335">
    <property type="entry name" value="S-adenosyl-L-methionine-dependent methyltransferases"/>
    <property type="match status" value="1"/>
</dbReference>
<accession>A0A8H4TVH3</accession>
<gene>
    <name evidence="1" type="ORF">FSARC_7361</name>
</gene>
<sequence length="276" mass="30291">MSPSKDTEYLLVDTSQEVKRLQQQHAWFQRCLDNKIVFAPIQMDKEGLKVLDVGCADGILLRDLQKQVSPSAQLKGVDVTKSFLPPSKDNITYEVYDLCETPSKELTEAFDLTHVRFVLPGAAKVGYQKAVDNLVATVAPGGWLQVQEMEFNLNHSDVAGPASKDVFSVFTGMFDAIGMGDLVHKLPQAFEAAGLKNVTVKLVNLPMGKLLGNDEDAKLSWKPFTITIPSFIQGAKAANANLPESTYENLAERFENEAKEQGAVFHSFIITGQKGA</sequence>
<reference evidence="1" key="2">
    <citation type="submission" date="2020-05" db="EMBL/GenBank/DDBJ databases">
        <authorList>
            <person name="Kim H.-S."/>
            <person name="Proctor R.H."/>
            <person name="Brown D.W."/>
        </authorList>
    </citation>
    <scope>NUCLEOTIDE SEQUENCE</scope>
    <source>
        <strain evidence="1">NRRL 20472</strain>
    </source>
</reference>
<dbReference type="OrthoDB" id="184880at2759"/>
<evidence type="ECO:0000313" key="1">
    <source>
        <dbReference type="EMBL" id="KAF4964762.1"/>
    </source>
</evidence>
<dbReference type="Gene3D" id="3.40.50.150">
    <property type="entry name" value="Vaccinia Virus protein VP39"/>
    <property type="match status" value="1"/>
</dbReference>
<dbReference type="Proteomes" id="UP000622797">
    <property type="component" value="Unassembled WGS sequence"/>
</dbReference>
<organism evidence="1 2">
    <name type="scientific">Fusarium sarcochroum</name>
    <dbReference type="NCBI Taxonomy" id="1208366"/>
    <lineage>
        <taxon>Eukaryota</taxon>
        <taxon>Fungi</taxon>
        <taxon>Dikarya</taxon>
        <taxon>Ascomycota</taxon>
        <taxon>Pezizomycotina</taxon>
        <taxon>Sordariomycetes</taxon>
        <taxon>Hypocreomycetidae</taxon>
        <taxon>Hypocreales</taxon>
        <taxon>Nectriaceae</taxon>
        <taxon>Fusarium</taxon>
        <taxon>Fusarium lateritium species complex</taxon>
    </lineage>
</organism>